<comment type="caution">
    <text evidence="2">The sequence shown here is derived from an EMBL/GenBank/DDBJ whole genome shotgun (WGS) entry which is preliminary data.</text>
</comment>
<evidence type="ECO:0000256" key="1">
    <source>
        <dbReference type="SAM" id="MobiDB-lite"/>
    </source>
</evidence>
<feature type="compositionally biased region" description="Basic and acidic residues" evidence="1">
    <location>
        <begin position="566"/>
        <end position="577"/>
    </location>
</feature>
<dbReference type="EMBL" id="JABUBU010000024">
    <property type="protein sequence ID" value="MBY6368370.1"/>
    <property type="molecule type" value="Genomic_DNA"/>
</dbReference>
<dbReference type="InterPro" id="IPR008557">
    <property type="entry name" value="PhoX"/>
</dbReference>
<organism evidence="2 3">
    <name type="scientific">Rhodococcoides corynebacterioides</name>
    <dbReference type="NCBI Taxonomy" id="53972"/>
    <lineage>
        <taxon>Bacteria</taxon>
        <taxon>Bacillati</taxon>
        <taxon>Actinomycetota</taxon>
        <taxon>Actinomycetes</taxon>
        <taxon>Mycobacteriales</taxon>
        <taxon>Nocardiaceae</taxon>
        <taxon>Rhodococcoides</taxon>
    </lineage>
</organism>
<feature type="region of interest" description="Disordered" evidence="1">
    <location>
        <begin position="701"/>
        <end position="723"/>
    </location>
</feature>
<feature type="region of interest" description="Disordered" evidence="1">
    <location>
        <begin position="561"/>
        <end position="585"/>
    </location>
</feature>
<evidence type="ECO:0000313" key="3">
    <source>
        <dbReference type="Proteomes" id="UP000825228"/>
    </source>
</evidence>
<gene>
    <name evidence="2" type="ORF">HQ603_16600</name>
</gene>
<dbReference type="Proteomes" id="UP000825228">
    <property type="component" value="Unassembled WGS sequence"/>
</dbReference>
<proteinExistence type="predicted"/>
<reference evidence="2 3" key="1">
    <citation type="submission" date="2020-06" db="EMBL/GenBank/DDBJ databases">
        <title>Taxonomy, biology and ecology of Rhodococcus bacteria occurring in California pistachio and other woody hosts as revealed by genome sequence analyses.</title>
        <authorList>
            <person name="Gai Y."/>
            <person name="Riely B."/>
        </authorList>
    </citation>
    <scope>NUCLEOTIDE SEQUENCE [LARGE SCALE GENOMIC DNA]</scope>
    <source>
        <strain evidence="2 3">BP-281</strain>
    </source>
</reference>
<keyword evidence="3" id="KW-1185">Reference proteome</keyword>
<name>A0ABS7P7H8_9NOCA</name>
<sequence>MRALGSGLPDRPKRDTRSLCVHVDGSGPSPSFRFPFAWSAYGRSVTTIPLSLHVVHSHDGRSSRSTLTCRYKCGDACFHEVPNTSRGEYFGDVVKTAMTRRGILKGGAMAVVAVGATGALAACGGGGESGTATTADPSSTLPPEPRGLDFAAVAPNTEDAVVIPEGHEQAVVIRWGDPVVAGAPEFDFDNQTAAAQEKQFGFNNDFAGLLPIDGSSSDYLLVVNHEYTTEPFLFRGYDAENPTAEQVAIGLAAHGLSVVEVQGENGSGRLTPQMGRYNRRITGTTEFVLTGPAAGSDFLKTSADPTGTKVLGTFNNCSGGLTPWGTVLSGEENINQYFANAESVTDPTAAARLARYGVEGAASERKWERFDKRFDLAQEPNEVNRFGWVVEVNPWDPASTPIKHTALGRFKHEAATIHVTDDGTVVAYSGDDERFDYMYKFVSSRKMMQGTGPAAVRSNLTLLDAGTLYVAKLTGDSPDEIDGSGQIPASGTFAGKGEWIPLLRTGEDGRGESLVDGMSAEEVAVFTRQAGDEVGATKMDRPEDFEPNPVTGKVYVALTNNSGRGTEGKAPADEANPRNKNKNGQVLELDDDHAGTSFTWNLLLVCGDPEAADTYFGGFDKSQVSPISCPDNLAFDPAGNLWISTDGNALESNDGLFSVVLDGERRGQTKQFLTVPKGAETCGPIVQEQRVVVSVQHPGELDDASADAPASHWPDGGDTQPRPSVVAVWKA</sequence>
<accession>A0ABS7P7H8</accession>
<protein>
    <submittedName>
        <fullName evidence="2">PhoX family phosphatase</fullName>
    </submittedName>
</protein>
<dbReference type="PANTHER" id="PTHR35399">
    <property type="entry name" value="SLR8030 PROTEIN"/>
    <property type="match status" value="1"/>
</dbReference>
<evidence type="ECO:0000313" key="2">
    <source>
        <dbReference type="EMBL" id="MBY6368370.1"/>
    </source>
</evidence>
<dbReference type="PANTHER" id="PTHR35399:SF2">
    <property type="entry name" value="DUF839 DOMAIN-CONTAINING PROTEIN"/>
    <property type="match status" value="1"/>
</dbReference>
<dbReference type="Pfam" id="PF05787">
    <property type="entry name" value="PhoX"/>
    <property type="match status" value="1"/>
</dbReference>